<evidence type="ECO:0008006" key="4">
    <source>
        <dbReference type="Google" id="ProtNLM"/>
    </source>
</evidence>
<name>A0A5S9IMF9_UABAM</name>
<dbReference type="PROSITE" id="PS51257">
    <property type="entry name" value="PROKAR_LIPOPROTEIN"/>
    <property type="match status" value="1"/>
</dbReference>
<sequence length="460" mass="51953">MNKKLSWLCIGMLIVTLIGCDCIRIKRLASEKHLREDRVNYIYSRDQEEPLEEFDEEEIYIHNEGDGKTVDITNEVGSNGGNIDRNIIDREPGEDGIGGSVLPGGGKVRLGRVRGATKTSSEKLDPSYTDVPKKGDKKTRTTTQRKPKSKTDTRIEWIIFTEYPIQEEITAPETVLLDGVEVQEGSKISSGSHQIMVKHPGHETLRETIFVPVGKKIYTFKGTMLTLPRRIEPNITYDISPPSGETSLILVNERSGKKIFVGDGTSVKPGEYQLKINRRGYSSISKSVRIYPLRSTYNITEMLQAKPVKIRTIVDYDVEPTAGLKNPSVVFLGRNIQQRIIDGGSIKPGRYSYKITQPGYRMQGNEKQIEISPGEEVHTIRGMMNVQPRQISFEIVKDDILVPLQGIFIDGERVRFDKAFVPGREYRLVVKFRDYQTVEKNITITPGEGPYRLDVPLIPK</sequence>
<keyword evidence="3" id="KW-1185">Reference proteome</keyword>
<protein>
    <recommendedName>
        <fullName evidence="4">PEGA domain-containing protein</fullName>
    </recommendedName>
</protein>
<reference evidence="2 3" key="1">
    <citation type="submission" date="2019-08" db="EMBL/GenBank/DDBJ databases">
        <title>Complete genome sequence of Candidatus Uab amorphum.</title>
        <authorList>
            <person name="Shiratori T."/>
            <person name="Suzuki S."/>
            <person name="Kakizawa Y."/>
            <person name="Ishida K."/>
        </authorList>
    </citation>
    <scope>NUCLEOTIDE SEQUENCE [LARGE SCALE GENOMIC DNA]</scope>
    <source>
        <strain evidence="2 3">SRT547</strain>
    </source>
</reference>
<dbReference type="Proteomes" id="UP000326354">
    <property type="component" value="Chromosome"/>
</dbReference>
<dbReference type="RefSeq" id="WP_151968220.1">
    <property type="nucleotide sequence ID" value="NZ_AP019860.1"/>
</dbReference>
<accession>A0A5S9IMF9</accession>
<evidence type="ECO:0000313" key="2">
    <source>
        <dbReference type="EMBL" id="BBM84041.1"/>
    </source>
</evidence>
<dbReference type="OrthoDB" id="36480at2"/>
<gene>
    <name evidence="2" type="ORF">UABAM_02396</name>
</gene>
<evidence type="ECO:0000256" key="1">
    <source>
        <dbReference type="SAM" id="MobiDB-lite"/>
    </source>
</evidence>
<feature type="region of interest" description="Disordered" evidence="1">
    <location>
        <begin position="113"/>
        <end position="151"/>
    </location>
</feature>
<dbReference type="KEGG" id="uam:UABAM_02396"/>
<dbReference type="AlphaFoldDB" id="A0A5S9IMF9"/>
<evidence type="ECO:0000313" key="3">
    <source>
        <dbReference type="Proteomes" id="UP000326354"/>
    </source>
</evidence>
<organism evidence="2 3">
    <name type="scientific">Uabimicrobium amorphum</name>
    <dbReference type="NCBI Taxonomy" id="2596890"/>
    <lineage>
        <taxon>Bacteria</taxon>
        <taxon>Pseudomonadati</taxon>
        <taxon>Planctomycetota</taxon>
        <taxon>Candidatus Uabimicrobiia</taxon>
        <taxon>Candidatus Uabimicrobiales</taxon>
        <taxon>Candidatus Uabimicrobiaceae</taxon>
        <taxon>Candidatus Uabimicrobium</taxon>
    </lineage>
</organism>
<dbReference type="EMBL" id="AP019860">
    <property type="protein sequence ID" value="BBM84041.1"/>
    <property type="molecule type" value="Genomic_DNA"/>
</dbReference>
<proteinExistence type="predicted"/>